<dbReference type="Proteomes" id="UP000294933">
    <property type="component" value="Unassembled WGS sequence"/>
</dbReference>
<dbReference type="EMBL" id="ML170179">
    <property type="protein sequence ID" value="TDL21654.1"/>
    <property type="molecule type" value="Genomic_DNA"/>
</dbReference>
<name>A0A4Y7Q1X9_9AGAM</name>
<evidence type="ECO:0000313" key="1">
    <source>
        <dbReference type="EMBL" id="TDL21654.1"/>
    </source>
</evidence>
<dbReference type="InterPro" id="IPR036047">
    <property type="entry name" value="F-box-like_dom_sf"/>
</dbReference>
<dbReference type="OrthoDB" id="2269034at2759"/>
<proteinExistence type="predicted"/>
<dbReference type="AlphaFoldDB" id="A0A4Y7Q1X9"/>
<dbReference type="VEuPathDB" id="FungiDB:BD410DRAFT_724024"/>
<dbReference type="SUPFAM" id="SSF81383">
    <property type="entry name" value="F-box domain"/>
    <property type="match status" value="1"/>
</dbReference>
<accession>A0A4Y7Q1X9</accession>
<dbReference type="Gene3D" id="1.20.1280.50">
    <property type="match status" value="1"/>
</dbReference>
<dbReference type="STRING" id="50990.A0A4Y7Q1X9"/>
<gene>
    <name evidence="1" type="ORF">BD410DRAFT_724024</name>
</gene>
<sequence>MLPAWIRRRKFKHINKLPVELLVEIFLWCHPMGTFPRPSRFRAPILLGMVCRVWRSVSINTPQLW</sequence>
<reference evidence="1 2" key="1">
    <citation type="submission" date="2018-06" db="EMBL/GenBank/DDBJ databases">
        <title>A transcriptomic atlas of mushroom development highlights an independent origin of complex multicellularity.</title>
        <authorList>
            <consortium name="DOE Joint Genome Institute"/>
            <person name="Krizsan K."/>
            <person name="Almasi E."/>
            <person name="Merenyi Z."/>
            <person name="Sahu N."/>
            <person name="Viragh M."/>
            <person name="Koszo T."/>
            <person name="Mondo S."/>
            <person name="Kiss B."/>
            <person name="Balint B."/>
            <person name="Kues U."/>
            <person name="Barry K."/>
            <person name="Hegedus J.C."/>
            <person name="Henrissat B."/>
            <person name="Johnson J."/>
            <person name="Lipzen A."/>
            <person name="Ohm R."/>
            <person name="Nagy I."/>
            <person name="Pangilinan J."/>
            <person name="Yan J."/>
            <person name="Xiong Y."/>
            <person name="Grigoriev I.V."/>
            <person name="Hibbett D.S."/>
            <person name="Nagy L.G."/>
        </authorList>
    </citation>
    <scope>NUCLEOTIDE SEQUENCE [LARGE SCALE GENOMIC DNA]</scope>
    <source>
        <strain evidence="1 2">SZMC22713</strain>
    </source>
</reference>
<feature type="non-terminal residue" evidence="1">
    <location>
        <position position="65"/>
    </location>
</feature>
<protein>
    <submittedName>
        <fullName evidence="1">Uncharacterized protein</fullName>
    </submittedName>
</protein>
<keyword evidence="2" id="KW-1185">Reference proteome</keyword>
<organism evidence="1 2">
    <name type="scientific">Rickenella mellea</name>
    <dbReference type="NCBI Taxonomy" id="50990"/>
    <lineage>
        <taxon>Eukaryota</taxon>
        <taxon>Fungi</taxon>
        <taxon>Dikarya</taxon>
        <taxon>Basidiomycota</taxon>
        <taxon>Agaricomycotina</taxon>
        <taxon>Agaricomycetes</taxon>
        <taxon>Hymenochaetales</taxon>
        <taxon>Rickenellaceae</taxon>
        <taxon>Rickenella</taxon>
    </lineage>
</organism>
<evidence type="ECO:0000313" key="2">
    <source>
        <dbReference type="Proteomes" id="UP000294933"/>
    </source>
</evidence>